<name>A0A940Y9S3_9BURK</name>
<dbReference type="RefSeq" id="WP_210853786.1">
    <property type="nucleotide sequence ID" value="NZ_JAGQDD010000005.1"/>
</dbReference>
<keyword evidence="3" id="KW-1185">Reference proteome</keyword>
<dbReference type="SUPFAM" id="SSF52821">
    <property type="entry name" value="Rhodanese/Cell cycle control phosphatase"/>
    <property type="match status" value="1"/>
</dbReference>
<evidence type="ECO:0000259" key="1">
    <source>
        <dbReference type="PROSITE" id="PS50206"/>
    </source>
</evidence>
<dbReference type="InterPro" id="IPR050229">
    <property type="entry name" value="GlpE_sulfurtransferase"/>
</dbReference>
<feature type="domain" description="Rhodanese" evidence="1">
    <location>
        <begin position="11"/>
        <end position="90"/>
    </location>
</feature>
<evidence type="ECO:0000313" key="2">
    <source>
        <dbReference type="EMBL" id="MBQ0930790.1"/>
    </source>
</evidence>
<dbReference type="InterPro" id="IPR036873">
    <property type="entry name" value="Rhodanese-like_dom_sf"/>
</dbReference>
<accession>A0A940Y9S3</accession>
<proteinExistence type="predicted"/>
<comment type="caution">
    <text evidence="2">The sequence shown here is derived from an EMBL/GenBank/DDBJ whole genome shotgun (WGS) entry which is preliminary data.</text>
</comment>
<dbReference type="PANTHER" id="PTHR43031:SF1">
    <property type="entry name" value="PYRIDINE NUCLEOTIDE-DISULPHIDE OXIDOREDUCTASE"/>
    <property type="match status" value="1"/>
</dbReference>
<dbReference type="CDD" id="cd00158">
    <property type="entry name" value="RHOD"/>
    <property type="match status" value="1"/>
</dbReference>
<dbReference type="Pfam" id="PF00581">
    <property type="entry name" value="Rhodanese"/>
    <property type="match status" value="1"/>
</dbReference>
<protein>
    <submittedName>
        <fullName evidence="2">Rhodanese-like domain-containing protein</fullName>
    </submittedName>
</protein>
<evidence type="ECO:0000313" key="3">
    <source>
        <dbReference type="Proteomes" id="UP000676246"/>
    </source>
</evidence>
<dbReference type="Gene3D" id="3.40.250.10">
    <property type="entry name" value="Rhodanese-like domain"/>
    <property type="match status" value="1"/>
</dbReference>
<sequence>MRTADPDDHTAAPPPVLLDVRTPAEFAGGHIDGALHLPLDQLQHAAPRLLPDLAQPLIVYCASGARSAFACAVLSQMGYRQAMNGGAMAQLATGLQRPLRAG</sequence>
<gene>
    <name evidence="2" type="ORF">KAK03_09840</name>
</gene>
<dbReference type="SMART" id="SM00450">
    <property type="entry name" value="RHOD"/>
    <property type="match status" value="1"/>
</dbReference>
<dbReference type="PANTHER" id="PTHR43031">
    <property type="entry name" value="FAD-DEPENDENT OXIDOREDUCTASE"/>
    <property type="match status" value="1"/>
</dbReference>
<dbReference type="AlphaFoldDB" id="A0A940Y9S3"/>
<reference evidence="2 3" key="1">
    <citation type="submission" date="2021-04" db="EMBL/GenBank/DDBJ databases">
        <title>The genome sequence of Ideonella sp. 3Y2.</title>
        <authorList>
            <person name="Liu Y."/>
        </authorList>
    </citation>
    <scope>NUCLEOTIDE SEQUENCE [LARGE SCALE GENOMIC DNA]</scope>
    <source>
        <strain evidence="2 3">3Y2</strain>
    </source>
</reference>
<dbReference type="Proteomes" id="UP000676246">
    <property type="component" value="Unassembled WGS sequence"/>
</dbReference>
<organism evidence="2 3">
    <name type="scientific">Ideonella alba</name>
    <dbReference type="NCBI Taxonomy" id="2824118"/>
    <lineage>
        <taxon>Bacteria</taxon>
        <taxon>Pseudomonadati</taxon>
        <taxon>Pseudomonadota</taxon>
        <taxon>Betaproteobacteria</taxon>
        <taxon>Burkholderiales</taxon>
        <taxon>Sphaerotilaceae</taxon>
        <taxon>Ideonella</taxon>
    </lineage>
</organism>
<dbReference type="PROSITE" id="PS50206">
    <property type="entry name" value="RHODANESE_3"/>
    <property type="match status" value="1"/>
</dbReference>
<dbReference type="EMBL" id="JAGQDD010000005">
    <property type="protein sequence ID" value="MBQ0930790.1"/>
    <property type="molecule type" value="Genomic_DNA"/>
</dbReference>
<dbReference type="InterPro" id="IPR001763">
    <property type="entry name" value="Rhodanese-like_dom"/>
</dbReference>